<feature type="region of interest" description="Disordered" evidence="1">
    <location>
        <begin position="629"/>
        <end position="649"/>
    </location>
</feature>
<feature type="compositionally biased region" description="Basic and acidic residues" evidence="1">
    <location>
        <begin position="355"/>
        <end position="367"/>
    </location>
</feature>
<dbReference type="AlphaFoldDB" id="A0A6J3LKJ4"/>
<feature type="region of interest" description="Disordered" evidence="1">
    <location>
        <begin position="1"/>
        <end position="63"/>
    </location>
</feature>
<dbReference type="Proteomes" id="UP000504631">
    <property type="component" value="Unplaced"/>
</dbReference>
<organism evidence="2 3">
    <name type="scientific">Bombus vosnesenskii</name>
    <dbReference type="NCBI Taxonomy" id="207650"/>
    <lineage>
        <taxon>Eukaryota</taxon>
        <taxon>Metazoa</taxon>
        <taxon>Ecdysozoa</taxon>
        <taxon>Arthropoda</taxon>
        <taxon>Hexapoda</taxon>
        <taxon>Insecta</taxon>
        <taxon>Pterygota</taxon>
        <taxon>Neoptera</taxon>
        <taxon>Endopterygota</taxon>
        <taxon>Hymenoptera</taxon>
        <taxon>Apocrita</taxon>
        <taxon>Aculeata</taxon>
        <taxon>Apoidea</taxon>
        <taxon>Anthophila</taxon>
        <taxon>Apidae</taxon>
        <taxon>Bombus</taxon>
        <taxon>Pyrobombus</taxon>
    </lineage>
</organism>
<evidence type="ECO:0000313" key="2">
    <source>
        <dbReference type="Proteomes" id="UP000504631"/>
    </source>
</evidence>
<feature type="compositionally biased region" description="Polar residues" evidence="1">
    <location>
        <begin position="368"/>
        <end position="383"/>
    </location>
</feature>
<evidence type="ECO:0000313" key="3">
    <source>
        <dbReference type="RefSeq" id="XP_033364419.1"/>
    </source>
</evidence>
<protein>
    <submittedName>
        <fullName evidence="3 4">Uncharacterized protein LOC117242118 isoform X1</fullName>
    </submittedName>
</protein>
<feature type="compositionally biased region" description="Polar residues" evidence="1">
    <location>
        <begin position="715"/>
        <end position="726"/>
    </location>
</feature>
<accession>A0A6J3LKJ4</accession>
<dbReference type="GeneID" id="117242118"/>
<name>A0A6J3LKJ4_9HYME</name>
<feature type="compositionally biased region" description="Polar residues" evidence="1">
    <location>
        <begin position="476"/>
        <end position="492"/>
    </location>
</feature>
<feature type="region of interest" description="Disordered" evidence="1">
    <location>
        <begin position="683"/>
        <end position="726"/>
    </location>
</feature>
<feature type="compositionally biased region" description="Basic and acidic residues" evidence="1">
    <location>
        <begin position="639"/>
        <end position="649"/>
    </location>
</feature>
<evidence type="ECO:0000313" key="4">
    <source>
        <dbReference type="RefSeq" id="XP_033364420.1"/>
    </source>
</evidence>
<feature type="region of interest" description="Disordered" evidence="1">
    <location>
        <begin position="567"/>
        <end position="615"/>
    </location>
</feature>
<feature type="compositionally biased region" description="Basic residues" evidence="1">
    <location>
        <begin position="576"/>
        <end position="588"/>
    </location>
</feature>
<sequence length="903" mass="101580">MSGSEKPIRPIRQLSLQPPAPRRQQIRRQRSAEDDKSLEICASPFARGKRGTSGKSGSERPKVRVAWKENRQKNDEELGQVEVVARQIPGRSKSTTRRSRDFAGMDKPTILYSRLELAERLRLAWKNREKNKANINIFLARETVDERCESEMSNHTTTTVPSSPIRENNEAKIEIPLNDFKMPDEKEEKEEEELITNKLTRLLSENDDTITSRKSDRELSLLSLQSSTETKQVLEESKVSVNMKNMEREEADVEKEQLNEETSRDSNIDDTNTKKKSSVSIDCSHYRVANTTLPSIKIENSTLAVAKASKEDFSSAKQKRASFHSGTNRAFLDPIRSSTEFRWNSMSDKNVPHKSSIDDRTATEKDTSSGAIVQSKENVTNKRGASEENLIEFRCDLVSEKNVTPKIAANSKLIRVSEKNARVKATIESRDASVDDKTTTIQRTNEADRFNLIKKTPSTSTVTEDKDSSTIDKATFSRNSSEVRCSSVNERNPPSRKTMENQKIDGKSRRTCSAPPQRRFESTSGNNRVQINIVIDSSGKNKNQGEQDVECKDNAIGKIDMTLTKISSNRAVRSAPSKRRSRSAKRRFWGGSNSKHEEDGKSRNKSAGRVRNSIDSRTMDIVTMVSLVSSADSDSDTENSPRDDKLIDELRSKLPTTSIIKTSINSALSSTGKSIKSVSFQNSFDEDASSKEQQLSSGEEKKTTQPRLAIVKQRGNGTTSSSEETMSWRTDVTGGLALPILALIHDVEEPLDVPLTDREKRCLAVPIGDLHDKKRKLLKTRSTPSRSGMERQTTSLKIKMHESPRLIPQKMEIPARQINTPINNSTANLQVKSALTPPPKETLQHVQSMSTEPHFQTNKEKECWHLYKKMCDKGVCVSFDTVLRGMLTPTEYRLRQKKVSQNL</sequence>
<keyword evidence="2" id="KW-1185">Reference proteome</keyword>
<proteinExistence type="predicted"/>
<dbReference type="KEGG" id="bvk:117242118"/>
<feature type="region of interest" description="Disordered" evidence="1">
    <location>
        <begin position="245"/>
        <end position="280"/>
    </location>
</feature>
<feature type="compositionally biased region" description="Basic and acidic residues" evidence="1">
    <location>
        <begin position="497"/>
        <end position="508"/>
    </location>
</feature>
<dbReference type="RefSeq" id="XP_033364420.1">
    <property type="nucleotide sequence ID" value="XM_033508529.1"/>
</dbReference>
<feature type="compositionally biased region" description="Basic and acidic residues" evidence="1">
    <location>
        <begin position="254"/>
        <end position="273"/>
    </location>
</feature>
<dbReference type="RefSeq" id="XP_033364419.1">
    <property type="nucleotide sequence ID" value="XM_033508528.1"/>
</dbReference>
<evidence type="ECO:0000256" key="1">
    <source>
        <dbReference type="SAM" id="MobiDB-lite"/>
    </source>
</evidence>
<feature type="region of interest" description="Disordered" evidence="1">
    <location>
        <begin position="458"/>
        <end position="529"/>
    </location>
</feature>
<gene>
    <name evidence="3 4" type="primary">LOC117242118</name>
</gene>
<feature type="region of interest" description="Disordered" evidence="1">
    <location>
        <begin position="344"/>
        <end position="385"/>
    </location>
</feature>
<reference evidence="3 4" key="1">
    <citation type="submission" date="2025-04" db="UniProtKB">
        <authorList>
            <consortium name="RefSeq"/>
        </authorList>
    </citation>
    <scope>IDENTIFICATION</scope>
    <source>
        <tissue evidence="3 4">Muscle</tissue>
    </source>
</reference>